<dbReference type="RefSeq" id="XP_004184068.1">
    <property type="nucleotide sequence ID" value="XM_004184020.1"/>
</dbReference>
<evidence type="ECO:0000256" key="2">
    <source>
        <dbReference type="ARBA" id="ARBA00005652"/>
    </source>
</evidence>
<dbReference type="KEGG" id="eiv:EIN_173970"/>
<keyword evidence="6 8" id="KW-0326">Glycosidase</keyword>
<keyword evidence="7 8" id="KW-0624">Polysaccharide degradation</keyword>
<dbReference type="PANTHER" id="PTHR31352">
    <property type="entry name" value="BETA-AMYLASE 1, CHLOROPLASTIC"/>
    <property type="match status" value="1"/>
</dbReference>
<dbReference type="InterPro" id="IPR018238">
    <property type="entry name" value="Glyco_hydro_14_CS"/>
</dbReference>
<dbReference type="GeneID" id="14883737"/>
<proteinExistence type="inferred from homology"/>
<evidence type="ECO:0000313" key="10">
    <source>
        <dbReference type="Proteomes" id="UP000014680"/>
    </source>
</evidence>
<dbReference type="PRINTS" id="PR00750">
    <property type="entry name" value="BETAAMYLASE"/>
</dbReference>
<accession>A0A0A1TW34</accession>
<evidence type="ECO:0000256" key="7">
    <source>
        <dbReference type="ARBA" id="ARBA00023326"/>
    </source>
</evidence>
<dbReference type="EMBL" id="KB207112">
    <property type="protein sequence ID" value="ELP84722.1"/>
    <property type="molecule type" value="Genomic_DNA"/>
</dbReference>
<dbReference type="AlphaFoldDB" id="A0A0A1TW34"/>
<dbReference type="OrthoDB" id="1660156at2759"/>
<dbReference type="EC" id="3.2.1.2" evidence="3 8"/>
<evidence type="ECO:0000256" key="6">
    <source>
        <dbReference type="ARBA" id="ARBA00023295"/>
    </source>
</evidence>
<dbReference type="PANTHER" id="PTHR31352:SF1">
    <property type="entry name" value="BETA-AMYLASE 3, CHLOROPLASTIC"/>
    <property type="match status" value="1"/>
</dbReference>
<dbReference type="GO" id="GO:0000272">
    <property type="term" value="P:polysaccharide catabolic process"/>
    <property type="evidence" value="ECO:0007669"/>
    <property type="project" value="UniProtKB-KW"/>
</dbReference>
<gene>
    <name evidence="9" type="ORF">EIN_173970</name>
</gene>
<organism evidence="9 10">
    <name type="scientific">Entamoeba invadens IP1</name>
    <dbReference type="NCBI Taxonomy" id="370355"/>
    <lineage>
        <taxon>Eukaryota</taxon>
        <taxon>Amoebozoa</taxon>
        <taxon>Evosea</taxon>
        <taxon>Archamoebae</taxon>
        <taxon>Mastigamoebida</taxon>
        <taxon>Entamoebidae</taxon>
        <taxon>Entamoeba</taxon>
    </lineage>
</organism>
<dbReference type="VEuPathDB" id="AmoebaDB:EIN_173970"/>
<evidence type="ECO:0000256" key="8">
    <source>
        <dbReference type="RuleBase" id="RU000509"/>
    </source>
</evidence>
<protein>
    <recommendedName>
        <fullName evidence="3 8">Beta-amylase</fullName>
        <ecNumber evidence="3 8">3.2.1.2</ecNumber>
    </recommendedName>
</protein>
<comment type="similarity">
    <text evidence="2 8">Belongs to the glycosyl hydrolase 14 family.</text>
</comment>
<evidence type="ECO:0000256" key="5">
    <source>
        <dbReference type="ARBA" id="ARBA00023277"/>
    </source>
</evidence>
<reference evidence="9 10" key="1">
    <citation type="submission" date="2012-10" db="EMBL/GenBank/DDBJ databases">
        <authorList>
            <person name="Zafar N."/>
            <person name="Inman J."/>
            <person name="Hall N."/>
            <person name="Lorenzi H."/>
            <person name="Caler E."/>
        </authorList>
    </citation>
    <scope>NUCLEOTIDE SEQUENCE [LARGE SCALE GENOMIC DNA]</scope>
    <source>
        <strain evidence="9 10">IP1</strain>
    </source>
</reference>
<dbReference type="Proteomes" id="UP000014680">
    <property type="component" value="Unassembled WGS sequence"/>
</dbReference>
<dbReference type="GO" id="GO:0016161">
    <property type="term" value="F:beta-amylase activity"/>
    <property type="evidence" value="ECO:0007669"/>
    <property type="project" value="UniProtKB-EC"/>
</dbReference>
<name>A0A0A1TW34_ENTIV</name>
<dbReference type="Gene3D" id="3.20.20.80">
    <property type="entry name" value="Glycosidases"/>
    <property type="match status" value="1"/>
</dbReference>
<dbReference type="PROSITE" id="PS00506">
    <property type="entry name" value="BETA_AMYLASE_1"/>
    <property type="match status" value="1"/>
</dbReference>
<evidence type="ECO:0000313" key="9">
    <source>
        <dbReference type="EMBL" id="ELP84722.1"/>
    </source>
</evidence>
<keyword evidence="4 8" id="KW-0378">Hydrolase</keyword>
<dbReference type="InterPro" id="IPR017853">
    <property type="entry name" value="GH"/>
</dbReference>
<dbReference type="SUPFAM" id="SSF51445">
    <property type="entry name" value="(Trans)glycosidases"/>
    <property type="match status" value="1"/>
</dbReference>
<keyword evidence="10" id="KW-1185">Reference proteome</keyword>
<dbReference type="Pfam" id="PF01373">
    <property type="entry name" value="Glyco_hydro_14"/>
    <property type="match status" value="1"/>
</dbReference>
<dbReference type="InterPro" id="IPR001554">
    <property type="entry name" value="Glyco_hydro_14"/>
</dbReference>
<comment type="catalytic activity">
    <reaction evidence="1 8">
        <text>Hydrolysis of (1-&gt;4)-alpha-D-glucosidic linkages in polysaccharides so as to remove successive maltose units from the non-reducing ends of the chains.</text>
        <dbReference type="EC" id="3.2.1.2"/>
    </reaction>
</comment>
<evidence type="ECO:0000256" key="1">
    <source>
        <dbReference type="ARBA" id="ARBA00000546"/>
    </source>
</evidence>
<evidence type="ECO:0000256" key="3">
    <source>
        <dbReference type="ARBA" id="ARBA00012594"/>
    </source>
</evidence>
<sequence>MLLLLLTVALSVEVNVMLPLDVVGSSGLTNSAQLKNDFTKLKSGGVAGVMTDVWWGLVETSAKSYNWAGYTDMAKLAKDAGLKLQVVMSFHKCGGNVGDTCNIPIPSWARSSSSAAFKDPQGNTNDEYISFGADSLAVFGGRTPLQIYKDFMSAFKTKFASYISDGTINEVQVGMGPCGETRYPAYPLSRWTYCGVGEFQCSDSNSLSQLQSAATAAGHSEWGKASPSNAGTYNSKPPSSTGFFGSGSDNYKSEYGKFFLNWYHQQLIKHAENILSSAKSVFGSLAIAGKVAGIHWWYNDNSHAAELTAGYYNTNSQDAYSNIAKAFKKYGARFDFTCLEMTGTDSNCGSTPANLVNQAYTAAGSAGAVKCGENALELCGYGGCNTSGFNQIVSQAKKYGLTAFTYLRLTRALLDDGTAWSQFKSFVNNMK</sequence>
<dbReference type="OMA" id="TADNMKF"/>
<evidence type="ECO:0000256" key="4">
    <source>
        <dbReference type="ARBA" id="ARBA00022801"/>
    </source>
</evidence>
<keyword evidence="5 8" id="KW-0119">Carbohydrate metabolism</keyword>